<keyword evidence="2" id="KW-0496">Mitochondrion</keyword>
<geneLocation type="mitochondrion" evidence="2"/>
<proteinExistence type="predicted"/>
<dbReference type="AlphaFoldDB" id="A0A059P0N2"/>
<accession>A0A059P0N2</accession>
<name>A0A059P0N2_9HEMI</name>
<organism evidence="2">
    <name type="scientific">Brachyrhynchus hsiaoi</name>
    <dbReference type="NCBI Taxonomy" id="928820"/>
    <lineage>
        <taxon>Eukaryota</taxon>
        <taxon>Metazoa</taxon>
        <taxon>Ecdysozoa</taxon>
        <taxon>Arthropoda</taxon>
        <taxon>Hexapoda</taxon>
        <taxon>Insecta</taxon>
        <taxon>Pterygota</taxon>
        <taxon>Neoptera</taxon>
        <taxon>Paraneoptera</taxon>
        <taxon>Hemiptera</taxon>
        <taxon>Heteroptera</taxon>
        <taxon>Panheteroptera</taxon>
        <taxon>Pentatomomorpha</taxon>
        <taxon>Aradoidea</taxon>
        <taxon>Aradidae</taxon>
        <taxon>Mezirinae</taxon>
        <taxon>Brachyrhynchus</taxon>
    </lineage>
</organism>
<protein>
    <submittedName>
        <fullName evidence="2">ATP synthase F0 subunit 8</fullName>
    </submittedName>
</protein>
<feature type="transmembrane region" description="Helical" evidence="1">
    <location>
        <begin position="12"/>
        <end position="32"/>
    </location>
</feature>
<evidence type="ECO:0000256" key="1">
    <source>
        <dbReference type="SAM" id="Phobius"/>
    </source>
</evidence>
<dbReference type="GeneID" id="17427312"/>
<gene>
    <name evidence="2" type="primary">ATP8</name>
</gene>
<sequence>MPHMSPMMWSATYMTVIGILMLMSTMMFFYFAPKSKKCKTESNPTHHWQW</sequence>
<keyword evidence="1" id="KW-0472">Membrane</keyword>
<dbReference type="EMBL" id="HQ441232">
    <property type="protein sequence ID" value="ADQ64011.1"/>
    <property type="molecule type" value="Genomic_DNA"/>
</dbReference>
<keyword evidence="1" id="KW-1133">Transmembrane helix</keyword>
<dbReference type="CTD" id="4509"/>
<evidence type="ECO:0000313" key="2">
    <source>
        <dbReference type="EMBL" id="ADQ64011.1"/>
    </source>
</evidence>
<dbReference type="RefSeq" id="YP_008757546.1">
    <property type="nucleotide sequence ID" value="NC_022670.1"/>
</dbReference>
<keyword evidence="1" id="KW-0812">Transmembrane</keyword>
<reference evidence="2" key="1">
    <citation type="journal article" date="2016" name="Mitochondrial DNA">
        <title>Complete mitochondrial genome of the flat bug Brachyrhynchus hsiaoi (Hemiptera: Aradidae).</title>
        <authorList>
            <person name="Li H."/>
            <person name="Shi A."/>
            <person name="Song F."/>
            <person name="Cai W."/>
        </authorList>
    </citation>
    <scope>NUCLEOTIDE SEQUENCE</scope>
</reference>